<keyword evidence="2" id="KW-1185">Reference proteome</keyword>
<accession>A0ABN2C0B5</accession>
<gene>
    <name evidence="1" type="ORF">GCM10009827_083960</name>
</gene>
<organism evidence="1 2">
    <name type="scientific">Dactylosporangium maewongense</name>
    <dbReference type="NCBI Taxonomy" id="634393"/>
    <lineage>
        <taxon>Bacteria</taxon>
        <taxon>Bacillati</taxon>
        <taxon>Actinomycetota</taxon>
        <taxon>Actinomycetes</taxon>
        <taxon>Micromonosporales</taxon>
        <taxon>Micromonosporaceae</taxon>
        <taxon>Dactylosporangium</taxon>
    </lineage>
</organism>
<dbReference type="RefSeq" id="WP_344509285.1">
    <property type="nucleotide sequence ID" value="NZ_BAAAQD010000021.1"/>
</dbReference>
<proteinExistence type="predicted"/>
<comment type="caution">
    <text evidence="1">The sequence shown here is derived from an EMBL/GenBank/DDBJ whole genome shotgun (WGS) entry which is preliminary data.</text>
</comment>
<sequence>MTLAVDHLAPKLDTQPRPCPSGVAWCVDHVDDATEQVTSHLGADRVQRLDRDTLNGKPVDEPIAVTVARHDSRGVAGEPLVCITSHAFSMSLLVAGDGLAPTSARELAVALLAAAAEATGFKRADDLRIGDRIVLDGQVHEVVFLMIDACYHDVDVRCCEGTVQIHTDLSEAVDESDPAVTCEAGDLVQMEAAS</sequence>
<protein>
    <submittedName>
        <fullName evidence="1">Uncharacterized protein</fullName>
    </submittedName>
</protein>
<evidence type="ECO:0000313" key="2">
    <source>
        <dbReference type="Proteomes" id="UP001501470"/>
    </source>
</evidence>
<dbReference type="Proteomes" id="UP001501470">
    <property type="component" value="Unassembled WGS sequence"/>
</dbReference>
<evidence type="ECO:0000313" key="1">
    <source>
        <dbReference type="EMBL" id="GAA1550500.1"/>
    </source>
</evidence>
<reference evidence="1 2" key="1">
    <citation type="journal article" date="2019" name="Int. J. Syst. Evol. Microbiol.">
        <title>The Global Catalogue of Microorganisms (GCM) 10K type strain sequencing project: providing services to taxonomists for standard genome sequencing and annotation.</title>
        <authorList>
            <consortium name="The Broad Institute Genomics Platform"/>
            <consortium name="The Broad Institute Genome Sequencing Center for Infectious Disease"/>
            <person name="Wu L."/>
            <person name="Ma J."/>
        </authorList>
    </citation>
    <scope>NUCLEOTIDE SEQUENCE [LARGE SCALE GENOMIC DNA]</scope>
    <source>
        <strain evidence="1 2">JCM 15933</strain>
    </source>
</reference>
<dbReference type="EMBL" id="BAAAQD010000021">
    <property type="protein sequence ID" value="GAA1550500.1"/>
    <property type="molecule type" value="Genomic_DNA"/>
</dbReference>
<name>A0ABN2C0B5_9ACTN</name>